<dbReference type="GO" id="GO:0008831">
    <property type="term" value="F:dTDP-4-dehydrorhamnose reductase activity"/>
    <property type="evidence" value="ECO:0007669"/>
    <property type="project" value="UniProtKB-EC"/>
</dbReference>
<evidence type="ECO:0000313" key="4">
    <source>
        <dbReference type="EMBL" id="AQW35043.1"/>
    </source>
</evidence>
<comment type="similarity">
    <text evidence="1 2">Belongs to the dTDP-4-dehydrorhamnose reductase family.</text>
</comment>
<dbReference type="GO" id="GO:0019305">
    <property type="term" value="P:dTDP-rhamnose biosynthetic process"/>
    <property type="evidence" value="ECO:0007669"/>
    <property type="project" value="UniProtKB-UniPathway"/>
</dbReference>
<dbReference type="InterPro" id="IPR029903">
    <property type="entry name" value="RmlD-like-bd"/>
</dbReference>
<evidence type="ECO:0000259" key="3">
    <source>
        <dbReference type="Pfam" id="PF04321"/>
    </source>
</evidence>
<dbReference type="PANTHER" id="PTHR10491:SF4">
    <property type="entry name" value="METHIONINE ADENOSYLTRANSFERASE 2 SUBUNIT BETA"/>
    <property type="match status" value="1"/>
</dbReference>
<reference evidence="4" key="1">
    <citation type="submission" date="2016-09" db="EMBL/GenBank/DDBJ databases">
        <authorList>
            <person name="Capua I."/>
            <person name="De Benedictis P."/>
            <person name="Joannis T."/>
            <person name="Lombin L.H."/>
            <person name="Cattoli G."/>
        </authorList>
    </citation>
    <scope>NUCLEOTIDE SEQUENCE</scope>
    <source>
        <strain evidence="4">Sgr29</strain>
    </source>
</reference>
<comment type="pathway">
    <text evidence="2">Carbohydrate biosynthesis; dTDP-L-rhamnose biosynthesis.</text>
</comment>
<dbReference type="Pfam" id="PF04321">
    <property type="entry name" value="RmlD_sub_bind"/>
    <property type="match status" value="1"/>
</dbReference>
<dbReference type="UniPathway" id="UPA00124"/>
<dbReference type="SUPFAM" id="SSF51735">
    <property type="entry name" value="NAD(P)-binding Rossmann-fold domains"/>
    <property type="match status" value="1"/>
</dbReference>
<sequence>MTRPVGWLVTGAAGMLGREVLAVLRHDPTARVTATTRAALDITHAHAVRAAVPGHDIVLNAAAWTAVDLAETHESEALAVNGEAVAGLAAACAAAAVPLIHVSTDYVFRGDDPAPYPEYAATAPLNAYGRSKLAGERAVLEGLPATGYVVRTSWLYGGHGRDFVKRVARRVGAGETVRVVDDQHGQPTWAGELAVRLVELGRRAIARRAPAGIYHGSAGGRTTWFGFARAAVTRLGLDPGLVHPCRTEDFPTAAARPRYAVLGHDRWALAGLPPPAPWQDMLREALPLPPGAAP</sequence>
<evidence type="ECO:0000256" key="2">
    <source>
        <dbReference type="RuleBase" id="RU364082"/>
    </source>
</evidence>
<dbReference type="EMBL" id="KX817190">
    <property type="protein sequence ID" value="AQW35043.1"/>
    <property type="molecule type" value="Genomic_DNA"/>
</dbReference>
<name>A0A1S6QMK8_9ACTN</name>
<keyword evidence="2" id="KW-0521">NADP</keyword>
<evidence type="ECO:0000256" key="1">
    <source>
        <dbReference type="ARBA" id="ARBA00010944"/>
    </source>
</evidence>
<dbReference type="AlphaFoldDB" id="A0A1S6QMK8"/>
<accession>A0A1S6QMK8</accession>
<organism evidence="4">
    <name type="scientific">Streptomyces griseoruber</name>
    <dbReference type="NCBI Taxonomy" id="1943"/>
    <lineage>
        <taxon>Bacteria</taxon>
        <taxon>Bacillati</taxon>
        <taxon>Actinomycetota</taxon>
        <taxon>Actinomycetes</taxon>
        <taxon>Kitasatosporales</taxon>
        <taxon>Streptomycetaceae</taxon>
        <taxon>Streptomyces</taxon>
    </lineage>
</organism>
<dbReference type="InterPro" id="IPR036291">
    <property type="entry name" value="NAD(P)-bd_dom_sf"/>
</dbReference>
<dbReference type="Gene3D" id="3.90.25.10">
    <property type="entry name" value="UDP-galactose 4-epimerase, domain 1"/>
    <property type="match status" value="1"/>
</dbReference>
<dbReference type="Gene3D" id="3.40.50.720">
    <property type="entry name" value="NAD(P)-binding Rossmann-like Domain"/>
    <property type="match status" value="1"/>
</dbReference>
<dbReference type="InterPro" id="IPR005913">
    <property type="entry name" value="dTDP_dehydrorham_reduct"/>
</dbReference>
<protein>
    <recommendedName>
        <fullName evidence="2">dTDP-4-dehydrorhamnose reductase</fullName>
        <ecNumber evidence="2">1.1.1.133</ecNumber>
    </recommendedName>
</protein>
<dbReference type="PANTHER" id="PTHR10491">
    <property type="entry name" value="DTDP-4-DEHYDRORHAMNOSE REDUCTASE"/>
    <property type="match status" value="1"/>
</dbReference>
<comment type="function">
    <text evidence="2">Catalyzes the reduction of dTDP-6-deoxy-L-lyxo-4-hexulose to yield dTDP-L-rhamnose.</text>
</comment>
<dbReference type="EC" id="1.1.1.133" evidence="2"/>
<keyword evidence="2" id="KW-0560">Oxidoreductase</keyword>
<dbReference type="NCBIfam" id="TIGR01214">
    <property type="entry name" value="rmlD"/>
    <property type="match status" value="1"/>
</dbReference>
<feature type="domain" description="RmlD-like substrate binding" evidence="3">
    <location>
        <begin position="8"/>
        <end position="286"/>
    </location>
</feature>
<proteinExistence type="inferred from homology"/>
<dbReference type="CDD" id="cd05254">
    <property type="entry name" value="dTDP_HR_like_SDR_e"/>
    <property type="match status" value="1"/>
</dbReference>